<evidence type="ECO:0000313" key="18">
    <source>
        <dbReference type="EMBL" id="KAK2557955.1"/>
    </source>
</evidence>
<evidence type="ECO:0000256" key="10">
    <source>
        <dbReference type="ARBA" id="ARBA00022932"/>
    </source>
</evidence>
<feature type="region of interest" description="Disordered" evidence="15">
    <location>
        <begin position="101"/>
        <end position="128"/>
    </location>
</feature>
<dbReference type="GO" id="GO:0003887">
    <property type="term" value="F:DNA-directed DNA polymerase activity"/>
    <property type="evidence" value="ECO:0007669"/>
    <property type="project" value="UniProtKB-KW"/>
</dbReference>
<dbReference type="SMART" id="SM00486">
    <property type="entry name" value="POLBc"/>
    <property type="match status" value="1"/>
</dbReference>
<keyword evidence="7" id="KW-0479">Metal-binding</keyword>
<feature type="domain" description="DNA-directed DNA polymerase family B multifunctional" evidence="16">
    <location>
        <begin position="1559"/>
        <end position="1999"/>
    </location>
</feature>
<dbReference type="FunFam" id="1.10.287.690:FF:000002">
    <property type="entry name" value="DNA polymerase zeta"/>
    <property type="match status" value="1"/>
</dbReference>
<comment type="catalytic activity">
    <reaction evidence="14">
        <text>DNA(n) + a 2'-deoxyribonucleoside 5'-triphosphate = DNA(n+1) + diphosphate</text>
        <dbReference type="Rhea" id="RHEA:22508"/>
        <dbReference type="Rhea" id="RHEA-COMP:17339"/>
        <dbReference type="Rhea" id="RHEA-COMP:17340"/>
        <dbReference type="ChEBI" id="CHEBI:33019"/>
        <dbReference type="ChEBI" id="CHEBI:61560"/>
        <dbReference type="ChEBI" id="CHEBI:173112"/>
        <dbReference type="EC" id="2.7.7.7"/>
    </reaction>
</comment>
<dbReference type="SUPFAM" id="SSF53098">
    <property type="entry name" value="Ribonuclease H-like"/>
    <property type="match status" value="1"/>
</dbReference>
<dbReference type="EC" id="2.7.7.7" evidence="3"/>
<evidence type="ECO:0000259" key="16">
    <source>
        <dbReference type="Pfam" id="PF00136"/>
    </source>
</evidence>
<evidence type="ECO:0000256" key="4">
    <source>
        <dbReference type="ARBA" id="ARBA00021589"/>
    </source>
</evidence>
<dbReference type="InterPro" id="IPR006133">
    <property type="entry name" value="DNA-dir_DNA_pol_B_exonuc"/>
</dbReference>
<dbReference type="Pfam" id="PF00136">
    <property type="entry name" value="DNA_pol_B"/>
    <property type="match status" value="1"/>
</dbReference>
<dbReference type="InterPro" id="IPR006172">
    <property type="entry name" value="DNA-dir_DNA_pol_B"/>
</dbReference>
<feature type="compositionally biased region" description="Polar residues" evidence="15">
    <location>
        <begin position="35"/>
        <end position="60"/>
    </location>
</feature>
<dbReference type="GO" id="GO:0051536">
    <property type="term" value="F:iron-sulfur cluster binding"/>
    <property type="evidence" value="ECO:0007669"/>
    <property type="project" value="UniProtKB-KW"/>
</dbReference>
<keyword evidence="19" id="KW-1185">Reference proteome</keyword>
<dbReference type="InterPro" id="IPR036397">
    <property type="entry name" value="RNaseH_sf"/>
</dbReference>
<dbReference type="PANTHER" id="PTHR45812">
    <property type="entry name" value="DNA POLYMERASE ZETA CATALYTIC SUBUNIT"/>
    <property type="match status" value="1"/>
</dbReference>
<dbReference type="Pfam" id="PF03104">
    <property type="entry name" value="DNA_pol_B_exo1"/>
    <property type="match status" value="1"/>
</dbReference>
<dbReference type="InterPro" id="IPR043502">
    <property type="entry name" value="DNA/RNA_pol_sf"/>
</dbReference>
<evidence type="ECO:0000256" key="7">
    <source>
        <dbReference type="ARBA" id="ARBA00022723"/>
    </source>
</evidence>
<dbReference type="GO" id="GO:0046872">
    <property type="term" value="F:metal ion binding"/>
    <property type="evidence" value="ECO:0007669"/>
    <property type="project" value="UniProtKB-KW"/>
</dbReference>
<dbReference type="Gene3D" id="1.10.287.690">
    <property type="entry name" value="Helix hairpin bin"/>
    <property type="match status" value="1"/>
</dbReference>
<dbReference type="FunFam" id="1.10.132.60:FF:000005">
    <property type="entry name" value="Putative DNA polymerase zeta catalytic subunit"/>
    <property type="match status" value="1"/>
</dbReference>
<organism evidence="18 19">
    <name type="scientific">Acropora cervicornis</name>
    <name type="common">Staghorn coral</name>
    <dbReference type="NCBI Taxonomy" id="6130"/>
    <lineage>
        <taxon>Eukaryota</taxon>
        <taxon>Metazoa</taxon>
        <taxon>Cnidaria</taxon>
        <taxon>Anthozoa</taxon>
        <taxon>Hexacorallia</taxon>
        <taxon>Scleractinia</taxon>
        <taxon>Astrocoeniina</taxon>
        <taxon>Acroporidae</taxon>
        <taxon>Acropora</taxon>
    </lineage>
</organism>
<evidence type="ECO:0000256" key="12">
    <source>
        <dbReference type="ARBA" id="ARBA00023014"/>
    </source>
</evidence>
<proteinExistence type="inferred from homology"/>
<keyword evidence="9" id="KW-0862">Zinc</keyword>
<dbReference type="GO" id="GO:0000166">
    <property type="term" value="F:nucleotide binding"/>
    <property type="evidence" value="ECO:0007669"/>
    <property type="project" value="InterPro"/>
</dbReference>
<feature type="region of interest" description="Disordered" evidence="15">
    <location>
        <begin position="734"/>
        <end position="754"/>
    </location>
</feature>
<dbReference type="EMBL" id="JARQWQ010000046">
    <property type="protein sequence ID" value="KAK2557955.1"/>
    <property type="molecule type" value="Genomic_DNA"/>
</dbReference>
<feature type="region of interest" description="Disordered" evidence="15">
    <location>
        <begin position="30"/>
        <end position="89"/>
    </location>
</feature>
<feature type="compositionally biased region" description="Polar residues" evidence="15">
    <location>
        <begin position="530"/>
        <end position="540"/>
    </location>
</feature>
<dbReference type="InterPro" id="IPR012337">
    <property type="entry name" value="RNaseH-like_sf"/>
</dbReference>
<feature type="region of interest" description="Disordered" evidence="15">
    <location>
        <begin position="200"/>
        <end position="221"/>
    </location>
</feature>
<evidence type="ECO:0000256" key="2">
    <source>
        <dbReference type="ARBA" id="ARBA00005755"/>
    </source>
</evidence>
<dbReference type="GO" id="GO:0042276">
    <property type="term" value="P:error-prone translesion synthesis"/>
    <property type="evidence" value="ECO:0007669"/>
    <property type="project" value="TreeGrafter"/>
</dbReference>
<evidence type="ECO:0000256" key="13">
    <source>
        <dbReference type="ARBA" id="ARBA00023204"/>
    </source>
</evidence>
<keyword evidence="6" id="KW-0548">Nucleotidyltransferase</keyword>
<protein>
    <recommendedName>
        <fullName evidence="4">DNA polymerase zeta catalytic subunit</fullName>
        <ecNumber evidence="3">2.7.7.7</ecNumber>
    </recommendedName>
</protein>
<reference evidence="18" key="2">
    <citation type="journal article" date="2023" name="Science">
        <title>Genomic signatures of disease resistance in endangered staghorn corals.</title>
        <authorList>
            <person name="Vollmer S.V."/>
            <person name="Selwyn J.D."/>
            <person name="Despard B.A."/>
            <person name="Roesel C.L."/>
        </authorList>
    </citation>
    <scope>NUCLEOTIDE SEQUENCE</scope>
    <source>
        <strain evidence="18">K2</strain>
    </source>
</reference>
<dbReference type="SUPFAM" id="SSF56672">
    <property type="entry name" value="DNA/RNA polymerases"/>
    <property type="match status" value="1"/>
</dbReference>
<feature type="region of interest" description="Disordered" evidence="15">
    <location>
        <begin position="521"/>
        <end position="541"/>
    </location>
</feature>
<gene>
    <name evidence="18" type="ORF">P5673_019517</name>
</gene>
<evidence type="ECO:0000256" key="1">
    <source>
        <dbReference type="ARBA" id="ARBA00001966"/>
    </source>
</evidence>
<dbReference type="Gene3D" id="3.90.1600.10">
    <property type="entry name" value="Palm domain of DNA polymerase"/>
    <property type="match status" value="1"/>
</dbReference>
<sequence length="2365" mass="264393">MSNLKVLLEDVAQTPAMDLKFKEARTRLRNKREPSVQNFTRVIEKQSSSPVRTETLSQKPLSVRSRRLEKSPSSKNVSPKRKEERMKKYGELPVLIVKSPRKTDSFSNSRSSENATGIPLNQGDLSVPRLTSNVNSTGTESLNTGPCSPSRNWTRGEVSLLGQTGHLETEEMSDVYASGNRARNHENAKHLPRRFLSLKSDHESKHQSNNETGKIFSLQRKGHKRKLVMATEKGSQLTPTDAFRVASKKRKLSFALEVNRSRPILGKINVDEALEAPVEKANSLAVDLDTKSQFHGQQVKVDMNSGNRGQVGIKQLNLSKGQMDDVTCVPSSPGGRDSDHEPSAGETCTQSSPVTTKGSLTICKSYKSSEFSLRDDSIRDKVAYLSNDLKCTLQQNFPEEKGSELLANALFDMSFPSPLPWGEECNSPPDPSTPLGTACDGNGVEDQLPKTLDENSSRFVDENSFQCFETTKRKSPISFSDKQATRPSCTYISFSNNSMPPEVSSLGTCCPQLGETQSQLETMDDETEDQSNLQRGQSKSCDTERITQLVTHEEIVASKRNIDEENRYLTPNTELAILENDPCESRAVCEDKRSESTNVATAHFSESTTTKSHSFRTELDPTDCDEAVEMSSGDIESKDFLLRLTSVDNSGEALDKSDVSKSDRSLNKDDDIQLCNAFTENKNLSITQPLESGKSDEGKEISSLEELSDAQPLNVFMEGVVTGTAEGVVVGPADQSGERKAIPKVPNTTHNQSNFTAFSNDGTAGIMAIKPLKQPPNADELIASLKEYGLPQCKYQAPFCSNPDDIPACPREVGGRFLRIESKEVSSLPEFESSNSSQGLTHWRMVLSSARECGIQSNYHAMYDASKVSENIDLKIALMGHGDVVLTPSRGPPTAQAVKAWARRKLSKLNSRETANEEDCAPKKVADVQGFSKYENAPEKEKVNTNVAKTGAMESEKVIPVTSDSKAPLTQGIREDSVSPVDATQEMFADNKREKAEDAMILSDSSKSAGELTSPNNLFSPNEDKIFSYAAGKGKEVARDNLGQGEILGTQPMHGEFRDVWIECKEIASSGSAPVTVTPLKFRPHEQTHSTAKSPLLQTQSAAFPVPYHSTPVASKLVYGAQSPLCTPIPSVAAKPAKRLDTNVEKSSKTNFGPVASSERGPTLRQQAIASQFKFVSPGVQPRRSLPWCSQIEGPSPNNTFGFKVSQVNLQDAKALHEVQHLTLFSLELHVRTRRDSRPDPEFDPICAIFYFIQTDTPLSNGKNKVKGIICVDEESAKGAATTGSEDKDNTAFNLENVTRRPLSDDAIASTSTGSLTMSTTLQNTLSNQARNLLCRTGATEYDVKYVAEEKQLFAALLQVIHKWDPDILIGYEVQMLSWGFLLDRALTFELDLCTQLSRVKGSSSSSNMDAEKDQWGAAHSSEIKIAGRIILNVWRLMRHEAALNSYSFENVAFHVLHERIPLFSFRTLCDWWDHKTSLNRWRTVDHYVTRCRGNVRILESVDFIGRTSELARLFGIMFYSVISRGSQVPSDLKIVNLQQSCKVQIFTSSASFARTFVQYRVESMMLRIAKPMNYIPVSPSVQQRGAMWAPETIPLVMEPESRFYSDPVLVLDFQSLYPSMIIAYNYCFSTCLGRVSCLSEYGEFKFGATSLCVPPSLLKKLKGDIHISPNGVAFVKPTVRRGILPSMLDEILQTRIMVKTSMKKWKADKSLGRMLDARQLGLKLIANVTFGYTSAHFSGRMPCVEIGDSIVRKARETLERAIDLVNNTPRWGARVVYGDTDSLFVLLKGATKEQAFSVGKDIVDTVTAMNPKPVKLKFEKVYLPCVLQTKKRYVGYMYETLNQKEPVFDAKGIETVRRDSCPAVAKILEKSLRCLFETRDLSLVKKYVQRQCTKLMEGRASLQDFTFAKEYRGMKNYKPGACVPALELTRRMLKEDRRSEPRVKERVPYVVVYGSPGLPLIRLVRRPHEVLQDPCLRLNASYYITKQILPPINRVFSLIGLDVFTWYAELPRVVRVAQTSADTDNRKKICYSCCGSRDSKLCCVSLDCPVFCKLVQCTQNIQENNIFKANMAKKKQVEKDSLYNLRPLPSAGTRKRNPDEDFILRGRQTPVRLKPQNYQTNSEMTISTTGRSHKNTRTPLHQSVSFQEFNQASNEEFNQEDLALDLSEFDDGPEEELIQLHSKNKSRDEFFNRSRSTDSWFVNPVHRAPSPSIDIRKLAQKRPLEAAVLKSSIEGTIASDPNESIRKTPIRDFDLTVFREAEDKMLSSRTLSALATPYQEDLARLRLDRLRLEEERLLKRKCLAELERIRGPKPKWYELKTPEFHREAKRNNDMLSLSGQYEDVLEYRNQLLSSLGEDNIVIKQ</sequence>
<dbReference type="GO" id="GO:0000724">
    <property type="term" value="P:double-strand break repair via homologous recombination"/>
    <property type="evidence" value="ECO:0007669"/>
    <property type="project" value="TreeGrafter"/>
</dbReference>
<keyword evidence="12" id="KW-0411">Iron-sulfur</keyword>
<dbReference type="Proteomes" id="UP001249851">
    <property type="component" value="Unassembled WGS sequence"/>
</dbReference>
<dbReference type="InterPro" id="IPR017964">
    <property type="entry name" value="DNA-dir_DNA_pol_B_CS"/>
</dbReference>
<feature type="compositionally biased region" description="Basic and acidic residues" evidence="15">
    <location>
        <begin position="80"/>
        <end position="89"/>
    </location>
</feature>
<feature type="compositionally biased region" description="Polar residues" evidence="15">
    <location>
        <begin position="105"/>
        <end position="115"/>
    </location>
</feature>
<evidence type="ECO:0000256" key="9">
    <source>
        <dbReference type="ARBA" id="ARBA00022833"/>
    </source>
</evidence>
<evidence type="ECO:0000313" key="19">
    <source>
        <dbReference type="Proteomes" id="UP001249851"/>
    </source>
</evidence>
<dbReference type="CDD" id="cd05534">
    <property type="entry name" value="POLBc_zeta"/>
    <property type="match status" value="1"/>
</dbReference>
<dbReference type="GO" id="GO:0016035">
    <property type="term" value="C:zeta DNA polymerase complex"/>
    <property type="evidence" value="ECO:0007669"/>
    <property type="project" value="InterPro"/>
</dbReference>
<dbReference type="PROSITE" id="PS00116">
    <property type="entry name" value="DNA_POLYMERASE_B"/>
    <property type="match status" value="1"/>
</dbReference>
<keyword evidence="10" id="KW-0239">DNA-directed DNA polymerase</keyword>
<feature type="region of interest" description="Disordered" evidence="15">
    <location>
        <begin position="323"/>
        <end position="352"/>
    </location>
</feature>
<keyword evidence="8" id="KW-0227">DNA damage</keyword>
<evidence type="ECO:0000256" key="11">
    <source>
        <dbReference type="ARBA" id="ARBA00023004"/>
    </source>
</evidence>
<feature type="domain" description="DNA-directed DNA polymerase family B exonuclease" evidence="17">
    <location>
        <begin position="1198"/>
        <end position="1452"/>
    </location>
</feature>
<comment type="caution">
    <text evidence="18">The sequence shown here is derived from an EMBL/GenBank/DDBJ whole genome shotgun (WGS) entry which is preliminary data.</text>
</comment>
<dbReference type="Gene3D" id="3.30.420.10">
    <property type="entry name" value="Ribonuclease H-like superfamily/Ribonuclease H"/>
    <property type="match status" value="1"/>
</dbReference>
<name>A0AAD9QB14_ACRCE</name>
<comment type="similarity">
    <text evidence="2">Belongs to the DNA polymerase type-B family.</text>
</comment>
<keyword evidence="11" id="KW-0408">Iron</keyword>
<evidence type="ECO:0000259" key="17">
    <source>
        <dbReference type="Pfam" id="PF03104"/>
    </source>
</evidence>
<feature type="region of interest" description="Disordered" evidence="15">
    <location>
        <begin position="687"/>
        <end position="706"/>
    </location>
</feature>
<keyword evidence="13" id="KW-0234">DNA repair</keyword>
<feature type="region of interest" description="Disordered" evidence="15">
    <location>
        <begin position="1140"/>
        <end position="1161"/>
    </location>
</feature>
<dbReference type="PANTHER" id="PTHR45812:SF1">
    <property type="entry name" value="DNA POLYMERASE ZETA CATALYTIC SUBUNIT"/>
    <property type="match status" value="1"/>
</dbReference>
<reference evidence="18" key="1">
    <citation type="journal article" date="2023" name="G3 (Bethesda)">
        <title>Whole genome assembly and annotation of the endangered Caribbean coral Acropora cervicornis.</title>
        <authorList>
            <person name="Selwyn J.D."/>
            <person name="Vollmer S.V."/>
        </authorList>
    </citation>
    <scope>NUCLEOTIDE SEQUENCE</scope>
    <source>
        <strain evidence="18">K2</strain>
    </source>
</reference>
<comment type="cofactor">
    <cofactor evidence="1">
        <name>[4Fe-4S] cluster</name>
        <dbReference type="ChEBI" id="CHEBI:49883"/>
    </cofactor>
</comment>
<dbReference type="GO" id="GO:0003677">
    <property type="term" value="F:DNA binding"/>
    <property type="evidence" value="ECO:0007669"/>
    <property type="project" value="InterPro"/>
</dbReference>
<evidence type="ECO:0000256" key="8">
    <source>
        <dbReference type="ARBA" id="ARBA00022763"/>
    </source>
</evidence>
<keyword evidence="5" id="KW-0808">Transferase</keyword>
<dbReference type="PRINTS" id="PR00106">
    <property type="entry name" value="DNAPOLB"/>
</dbReference>
<dbReference type="InterPro" id="IPR042087">
    <property type="entry name" value="DNA_pol_B_thumb"/>
</dbReference>
<evidence type="ECO:0000256" key="5">
    <source>
        <dbReference type="ARBA" id="ARBA00022679"/>
    </source>
</evidence>
<feature type="compositionally biased region" description="Basic and acidic residues" evidence="15">
    <location>
        <begin position="693"/>
        <end position="702"/>
    </location>
</feature>
<dbReference type="CDD" id="cd05778">
    <property type="entry name" value="DNA_polB_zeta_exo"/>
    <property type="match status" value="1"/>
</dbReference>
<dbReference type="Gene3D" id="1.10.132.60">
    <property type="entry name" value="DNA polymerase family B, C-terminal domain"/>
    <property type="match status" value="1"/>
</dbReference>
<dbReference type="InterPro" id="IPR006134">
    <property type="entry name" value="DNA-dir_DNA_pol_B_multi_dom"/>
</dbReference>
<evidence type="ECO:0000256" key="15">
    <source>
        <dbReference type="SAM" id="MobiDB-lite"/>
    </source>
</evidence>
<accession>A0AAD9QB14</accession>
<evidence type="ECO:0000256" key="3">
    <source>
        <dbReference type="ARBA" id="ARBA00012417"/>
    </source>
</evidence>
<dbReference type="InterPro" id="IPR023211">
    <property type="entry name" value="DNA_pol_palm_dom_sf"/>
</dbReference>
<dbReference type="InterPro" id="IPR030559">
    <property type="entry name" value="PolZ_Rev3"/>
</dbReference>
<evidence type="ECO:0000256" key="6">
    <source>
        <dbReference type="ARBA" id="ARBA00022695"/>
    </source>
</evidence>
<dbReference type="GO" id="GO:0005634">
    <property type="term" value="C:nucleus"/>
    <property type="evidence" value="ECO:0007669"/>
    <property type="project" value="TreeGrafter"/>
</dbReference>
<evidence type="ECO:0000256" key="14">
    <source>
        <dbReference type="ARBA" id="ARBA00049244"/>
    </source>
</evidence>